<dbReference type="OrthoDB" id="5653183at2"/>
<evidence type="ECO:0000313" key="2">
    <source>
        <dbReference type="EMBL" id="KTC98911.1"/>
    </source>
</evidence>
<feature type="transmembrane region" description="Helical" evidence="1">
    <location>
        <begin position="85"/>
        <end position="107"/>
    </location>
</feature>
<evidence type="ECO:0008006" key="4">
    <source>
        <dbReference type="Google" id="ProtNLM"/>
    </source>
</evidence>
<dbReference type="AlphaFoldDB" id="A0A0W0TTF8"/>
<dbReference type="EMBL" id="LNYA01000011">
    <property type="protein sequence ID" value="KTC98911.1"/>
    <property type="molecule type" value="Genomic_DNA"/>
</dbReference>
<keyword evidence="1" id="KW-0812">Transmembrane</keyword>
<dbReference type="RefSeq" id="WP_058525889.1">
    <property type="nucleotide sequence ID" value="NZ_CAAAHY010000010.1"/>
</dbReference>
<feature type="transmembrane region" description="Helical" evidence="1">
    <location>
        <begin position="29"/>
        <end position="49"/>
    </location>
</feature>
<evidence type="ECO:0000313" key="3">
    <source>
        <dbReference type="Proteomes" id="UP000054773"/>
    </source>
</evidence>
<comment type="caution">
    <text evidence="2">The sequence shown here is derived from an EMBL/GenBank/DDBJ whole genome shotgun (WGS) entry which is preliminary data.</text>
</comment>
<organism evidence="2 3">
    <name type="scientific">Legionella erythra</name>
    <dbReference type="NCBI Taxonomy" id="448"/>
    <lineage>
        <taxon>Bacteria</taxon>
        <taxon>Pseudomonadati</taxon>
        <taxon>Pseudomonadota</taxon>
        <taxon>Gammaproteobacteria</taxon>
        <taxon>Legionellales</taxon>
        <taxon>Legionellaceae</taxon>
        <taxon>Legionella</taxon>
    </lineage>
</organism>
<dbReference type="PATRIC" id="fig|448.7.peg.746"/>
<protein>
    <recommendedName>
        <fullName evidence="4">Transmembrane protein</fullName>
    </recommendedName>
</protein>
<proteinExistence type="predicted"/>
<evidence type="ECO:0000256" key="1">
    <source>
        <dbReference type="SAM" id="Phobius"/>
    </source>
</evidence>
<accession>A0A0W0TTF8</accession>
<keyword evidence="1" id="KW-1133">Transmembrane helix</keyword>
<dbReference type="STRING" id="448.Lery_0714"/>
<dbReference type="Proteomes" id="UP000054773">
    <property type="component" value="Unassembled WGS sequence"/>
</dbReference>
<name>A0A0W0TTF8_LEGER</name>
<gene>
    <name evidence="2" type="ORF">Lery_0714</name>
</gene>
<keyword evidence="1" id="KW-0472">Membrane</keyword>
<sequence>MLLTIALVVLCSAIVVFFSQEFGEAIKKFFKIPGMKLILPTALASFLLAYYEPWVLWVLLKLKAILYVLAEGIRDILPFETGDWLVAQILLLAALTVVPVLLIDLWSVKKTYERFKHPYLLSTLIWIITAFALVMQLPAV</sequence>
<keyword evidence="3" id="KW-1185">Reference proteome</keyword>
<reference evidence="2 3" key="1">
    <citation type="submission" date="2015-11" db="EMBL/GenBank/DDBJ databases">
        <title>Genomic analysis of 38 Legionella species identifies large and diverse effector repertoires.</title>
        <authorList>
            <person name="Burstein D."/>
            <person name="Amaro F."/>
            <person name="Zusman T."/>
            <person name="Lifshitz Z."/>
            <person name="Cohen O."/>
            <person name="Gilbert J.A."/>
            <person name="Pupko T."/>
            <person name="Shuman H.A."/>
            <person name="Segal G."/>
        </authorList>
    </citation>
    <scope>NUCLEOTIDE SEQUENCE [LARGE SCALE GENOMIC DNA]</scope>
    <source>
        <strain evidence="2 3">SE-32A-C8</strain>
    </source>
</reference>
<feature type="transmembrane region" description="Helical" evidence="1">
    <location>
        <begin position="119"/>
        <end position="139"/>
    </location>
</feature>